<evidence type="ECO:0000256" key="7">
    <source>
        <dbReference type="ARBA" id="ARBA00029496"/>
    </source>
</evidence>
<evidence type="ECO:0000256" key="3">
    <source>
        <dbReference type="ARBA" id="ARBA00022763"/>
    </source>
</evidence>
<feature type="region of interest" description="Disordered" evidence="8">
    <location>
        <begin position="70"/>
        <end position="303"/>
    </location>
</feature>
<comment type="caution">
    <text evidence="9">The sequence shown here is derived from an EMBL/GenBank/DDBJ whole genome shotgun (WGS) entry which is preliminary data.</text>
</comment>
<dbReference type="InterPro" id="IPR018574">
    <property type="entry name" value="Structure-sp_endonuc_su_Slx4"/>
</dbReference>
<keyword evidence="10" id="KW-1185">Reference proteome</keyword>
<evidence type="ECO:0000256" key="5">
    <source>
        <dbReference type="ARBA" id="ARBA00023204"/>
    </source>
</evidence>
<dbReference type="InterPro" id="IPR017956">
    <property type="entry name" value="AT_hook_DNA-bd_motif"/>
</dbReference>
<keyword evidence="3" id="KW-0227">DNA damage</keyword>
<accession>A0ABR3PCN1</accession>
<feature type="compositionally biased region" description="Polar residues" evidence="8">
    <location>
        <begin position="814"/>
        <end position="829"/>
    </location>
</feature>
<dbReference type="Pfam" id="PF09494">
    <property type="entry name" value="Slx4"/>
    <property type="match status" value="1"/>
</dbReference>
<comment type="similarity">
    <text evidence="2">Belongs to the SLX4 family.</text>
</comment>
<protein>
    <recommendedName>
        <fullName evidence="7">Structure-specific endonuclease subunit SLX4</fullName>
    </recommendedName>
</protein>
<feature type="region of interest" description="Disordered" evidence="8">
    <location>
        <begin position="745"/>
        <end position="829"/>
    </location>
</feature>
<feature type="compositionally biased region" description="Basic and acidic residues" evidence="8">
    <location>
        <begin position="109"/>
        <end position="121"/>
    </location>
</feature>
<evidence type="ECO:0000313" key="9">
    <source>
        <dbReference type="EMBL" id="KAL1303886.1"/>
    </source>
</evidence>
<evidence type="ECO:0000256" key="2">
    <source>
        <dbReference type="ARBA" id="ARBA00006661"/>
    </source>
</evidence>
<keyword evidence="4" id="KW-0233">DNA recombination</keyword>
<dbReference type="Proteomes" id="UP001562354">
    <property type="component" value="Unassembled WGS sequence"/>
</dbReference>
<organism evidence="9 10">
    <name type="scientific">Neodothiora populina</name>
    <dbReference type="NCBI Taxonomy" id="2781224"/>
    <lineage>
        <taxon>Eukaryota</taxon>
        <taxon>Fungi</taxon>
        <taxon>Dikarya</taxon>
        <taxon>Ascomycota</taxon>
        <taxon>Pezizomycotina</taxon>
        <taxon>Dothideomycetes</taxon>
        <taxon>Dothideomycetidae</taxon>
        <taxon>Dothideales</taxon>
        <taxon>Dothioraceae</taxon>
        <taxon>Neodothiora</taxon>
    </lineage>
</organism>
<name>A0ABR3PCN1_9PEZI</name>
<dbReference type="EMBL" id="JBFMKM010000009">
    <property type="protein sequence ID" value="KAL1303886.1"/>
    <property type="molecule type" value="Genomic_DNA"/>
</dbReference>
<dbReference type="RefSeq" id="XP_069200161.1">
    <property type="nucleotide sequence ID" value="XM_069343000.1"/>
</dbReference>
<feature type="compositionally biased region" description="Basic residues" evidence="8">
    <location>
        <begin position="387"/>
        <end position="398"/>
    </location>
</feature>
<feature type="region of interest" description="Disordered" evidence="8">
    <location>
        <begin position="963"/>
        <end position="997"/>
    </location>
</feature>
<sequence>MASIPPRSPVSGPLKAKSGSKKAPLPSNAPVGFQSAISLVTKEQLYQDYHSPVHESQDLQTVVEPVEMAGSSNGKTVASAGKLKKPSKRAAIGTISGKEEPTDAGLPGDLDKDVFSAESLHDIPAAPAPKRGRKKATPLPGSDTPNAIVRRARKTAVSKAVESGDVASVTSKQPAKRVRKTKADAGESTKTVKPRGRRPKSAVLVDAADDNSGNESSDKALEVAHNNANVTRSEAPEYGATENDVKPDSNNTSHFVDETANVGTSDARRIPSEAPALAPGVRQISPSQFDLPPSYQEPSPEEDLEGLARVVDHRMDSLILQRSPSGKLHEPGEQVHPAEFDEMLSRQVEFGNLVGSFAYSANAVVNQQEPCADPVLAMPILDEGTKVKKAAPKPRKKAAPKEKAEPKKKVERKKRDPQPKAPKVPKEPKPKAPKKPPKKPLTITALATAAYRQQKPSELAETEEVNKLTSFFTAEAVAAATLPLEGRTMSEAAPSKSVKRKSVGDKPPSKRSKKAAQNLIVSTLESPETAHKNMRNQEWLFGTSSQLATAESPTEFRDLQRAMKESEAFLSSQNTGSSQNLEHLRAASCLRVPSAPHGTDISIGQGQRDLWLSAARDFQDGTYAHGVVSELVGEVVQVTTTLNVDANLPWPSAIEAIPEATLCNDTVDEALQPSDPVKEDEAHDSGYVDIDDISDVTPLPGSLPAHVEVTSVSESQNTMDHSTSRYILAILNPNANIAKPILIRDSKTPSPAKPITEKSMVLPLSPSTPTKKPRGRPRKTVTDLKPLQTTTTIPVSTKPRGRPPNLGYALSAPASPSNRRQPSFQKPASTQPIVLSSFPYLEIDDIDDADAALSPPSPPKRRSKSPIAQNTLELSNPAAVTAIAQLATKPRSEKQLQADWPTISVGLFPLITTMLKSQPPTTDIKSPSWHEKILLYDPIVLEDLTAWLNANGVRIELQRPSVVHPTKKPRGRPKKVKENDVTSEGGDTESREEQPLPQQVQMETVKQELRPWMVQKWCEEHSICCLWREGLRGGVKQRY</sequence>
<comment type="subcellular location">
    <subcellularLocation>
        <location evidence="1">Nucleus</location>
    </subcellularLocation>
</comment>
<proteinExistence type="inferred from homology"/>
<feature type="region of interest" description="Disordered" evidence="8">
    <location>
        <begin position="488"/>
        <end position="516"/>
    </location>
</feature>
<evidence type="ECO:0000256" key="4">
    <source>
        <dbReference type="ARBA" id="ARBA00023172"/>
    </source>
</evidence>
<feature type="compositionally biased region" description="Basic residues" evidence="8">
    <location>
        <begin position="965"/>
        <end position="975"/>
    </location>
</feature>
<evidence type="ECO:0000256" key="1">
    <source>
        <dbReference type="ARBA" id="ARBA00004123"/>
    </source>
</evidence>
<dbReference type="SMART" id="SM00384">
    <property type="entry name" value="AT_hook"/>
    <property type="match status" value="4"/>
</dbReference>
<evidence type="ECO:0000256" key="6">
    <source>
        <dbReference type="ARBA" id="ARBA00023242"/>
    </source>
</evidence>
<keyword evidence="6" id="KW-0539">Nucleus</keyword>
<feature type="region of interest" description="Disordered" evidence="8">
    <location>
        <begin position="849"/>
        <end position="870"/>
    </location>
</feature>
<keyword evidence="5" id="KW-0234">DNA repair</keyword>
<dbReference type="GeneID" id="95974043"/>
<feature type="compositionally biased region" description="Basic and acidic residues" evidence="8">
    <location>
        <begin position="399"/>
        <end position="430"/>
    </location>
</feature>
<gene>
    <name evidence="9" type="ORF">AAFC00_000340</name>
</gene>
<feature type="region of interest" description="Disordered" evidence="8">
    <location>
        <begin position="1"/>
        <end position="31"/>
    </location>
</feature>
<evidence type="ECO:0000256" key="8">
    <source>
        <dbReference type="SAM" id="MobiDB-lite"/>
    </source>
</evidence>
<reference evidence="9 10" key="1">
    <citation type="submission" date="2024-07" db="EMBL/GenBank/DDBJ databases">
        <title>Draft sequence of the Neodothiora populina.</title>
        <authorList>
            <person name="Drown D.D."/>
            <person name="Schuette U.S."/>
            <person name="Buechlein A.B."/>
            <person name="Rusch D.R."/>
            <person name="Winton L.W."/>
            <person name="Adams G.A."/>
        </authorList>
    </citation>
    <scope>NUCLEOTIDE SEQUENCE [LARGE SCALE GENOMIC DNA]</scope>
    <source>
        <strain evidence="9 10">CPC 39397</strain>
    </source>
</reference>
<evidence type="ECO:0000313" key="10">
    <source>
        <dbReference type="Proteomes" id="UP001562354"/>
    </source>
</evidence>
<dbReference type="InterPro" id="IPR000637">
    <property type="entry name" value="HMGI/Y_DNA-bd_CS"/>
</dbReference>
<dbReference type="PROSITE" id="PS00354">
    <property type="entry name" value="HMGI_Y"/>
    <property type="match status" value="1"/>
</dbReference>
<feature type="region of interest" description="Disordered" evidence="8">
    <location>
        <begin position="386"/>
        <end position="446"/>
    </location>
</feature>